<keyword evidence="3" id="KW-1185">Reference proteome</keyword>
<dbReference type="EMBL" id="CADCXU010008865">
    <property type="protein sequence ID" value="CAA9999479.1"/>
    <property type="molecule type" value="Genomic_DNA"/>
</dbReference>
<sequence>MGYPEPTHPHHSLPSIQFQRPESLCSRSRLSKPTATFVLQLAITSKPTVDQTCTT</sequence>
<evidence type="ECO:0000313" key="2">
    <source>
        <dbReference type="EMBL" id="CAA9999479.1"/>
    </source>
</evidence>
<accession>A0A6H5G9C1</accession>
<dbReference type="EMBL" id="CADCXU010008864">
    <property type="protein sequence ID" value="CAA9999478.1"/>
    <property type="molecule type" value="Genomic_DNA"/>
</dbReference>
<dbReference type="AlphaFoldDB" id="A0A6H5G9C1"/>
<reference evidence="1 3" key="1">
    <citation type="submission" date="2020-02" db="EMBL/GenBank/DDBJ databases">
        <authorList>
            <person name="Ferguson B K."/>
        </authorList>
    </citation>
    <scope>NUCLEOTIDE SEQUENCE [LARGE SCALE GENOMIC DNA]</scope>
</reference>
<proteinExistence type="predicted"/>
<evidence type="ECO:0000313" key="1">
    <source>
        <dbReference type="EMBL" id="CAA9999478.1"/>
    </source>
</evidence>
<evidence type="ECO:0000313" key="3">
    <source>
        <dbReference type="Proteomes" id="UP000479000"/>
    </source>
</evidence>
<gene>
    <name evidence="1" type="ORF">NTEN_LOCUS5761</name>
    <name evidence="2" type="ORF">NTEN_LOCUS5762</name>
</gene>
<organism evidence="1 3">
    <name type="scientific">Nesidiocoris tenuis</name>
    <dbReference type="NCBI Taxonomy" id="355587"/>
    <lineage>
        <taxon>Eukaryota</taxon>
        <taxon>Metazoa</taxon>
        <taxon>Ecdysozoa</taxon>
        <taxon>Arthropoda</taxon>
        <taxon>Hexapoda</taxon>
        <taxon>Insecta</taxon>
        <taxon>Pterygota</taxon>
        <taxon>Neoptera</taxon>
        <taxon>Paraneoptera</taxon>
        <taxon>Hemiptera</taxon>
        <taxon>Heteroptera</taxon>
        <taxon>Panheteroptera</taxon>
        <taxon>Cimicomorpha</taxon>
        <taxon>Miridae</taxon>
        <taxon>Dicyphina</taxon>
        <taxon>Nesidiocoris</taxon>
    </lineage>
</organism>
<name>A0A6H5G9C1_9HEMI</name>
<dbReference type="Proteomes" id="UP000479000">
    <property type="component" value="Unassembled WGS sequence"/>
</dbReference>
<feature type="non-terminal residue" evidence="1">
    <location>
        <position position="55"/>
    </location>
</feature>
<protein>
    <submittedName>
        <fullName evidence="1">Uncharacterized protein</fullName>
    </submittedName>
</protein>